<evidence type="ECO:0000256" key="2">
    <source>
        <dbReference type="ARBA" id="ARBA00022723"/>
    </source>
</evidence>
<dbReference type="Proteomes" id="UP001429984">
    <property type="component" value="Unassembled WGS sequence"/>
</dbReference>
<evidence type="ECO:0000313" key="7">
    <source>
        <dbReference type="Proteomes" id="UP001429984"/>
    </source>
</evidence>
<dbReference type="Pfam" id="PF04828">
    <property type="entry name" value="GFA"/>
    <property type="match status" value="1"/>
</dbReference>
<dbReference type="EMBL" id="JADLZT010000008">
    <property type="protein sequence ID" value="MBF6025376.1"/>
    <property type="molecule type" value="Genomic_DNA"/>
</dbReference>
<comment type="caution">
    <text evidence="6">The sequence shown here is derived from an EMBL/GenBank/DDBJ whole genome shotgun (WGS) entry which is preliminary data.</text>
</comment>
<organism evidence="6 7">
    <name type="scientific">Lysobacter niastensis</name>
    <dbReference type="NCBI Taxonomy" id="380629"/>
    <lineage>
        <taxon>Bacteria</taxon>
        <taxon>Pseudomonadati</taxon>
        <taxon>Pseudomonadota</taxon>
        <taxon>Gammaproteobacteria</taxon>
        <taxon>Lysobacterales</taxon>
        <taxon>Lysobacteraceae</taxon>
        <taxon>Lysobacter</taxon>
    </lineage>
</organism>
<evidence type="ECO:0000256" key="3">
    <source>
        <dbReference type="ARBA" id="ARBA00022833"/>
    </source>
</evidence>
<dbReference type="PROSITE" id="PS51891">
    <property type="entry name" value="CENP_V_GFA"/>
    <property type="match status" value="1"/>
</dbReference>
<evidence type="ECO:0000313" key="6">
    <source>
        <dbReference type="EMBL" id="MBF6025376.1"/>
    </source>
</evidence>
<dbReference type="InterPro" id="IPR006913">
    <property type="entry name" value="CENP-V/GFA"/>
</dbReference>
<gene>
    <name evidence="6" type="ORF">IU514_15185</name>
</gene>
<reference evidence="6 7" key="1">
    <citation type="submission" date="2020-11" db="EMBL/GenBank/DDBJ databases">
        <title>Draft Genome Sequence and Secondary Metabolite Biosynthetic Potential of the Lysobacter niastensis Type strain DSM 18481.</title>
        <authorList>
            <person name="Turrini P."/>
            <person name="Artuso I."/>
            <person name="Tescari M."/>
            <person name="Lugli G.A."/>
            <person name="Frangipani E."/>
            <person name="Ventura M."/>
            <person name="Visca P."/>
        </authorList>
    </citation>
    <scope>NUCLEOTIDE SEQUENCE [LARGE SCALE GENOMIC DNA]</scope>
    <source>
        <strain evidence="6 7">DSM 18481</strain>
    </source>
</reference>
<keyword evidence="7" id="KW-1185">Reference proteome</keyword>
<keyword evidence="2" id="KW-0479">Metal-binding</keyword>
<sequence length="136" mass="14741">MTIRGSCLCGTVRYQIEGPFAGAGHCHCSMCQKAHGAAFATWGFVDPEDFRWKAGKAAVTAYPSSPGRERLFCSKCGSPVAAMHNGKVSEVVLGSVDGDPGVRPREHIFMESNACWHTITDELPQFERWPPGLGPM</sequence>
<name>A0ABS0B8N3_9GAMM</name>
<feature type="domain" description="CENP-V/GFA" evidence="5">
    <location>
        <begin position="3"/>
        <end position="106"/>
    </location>
</feature>
<evidence type="ECO:0000256" key="1">
    <source>
        <dbReference type="ARBA" id="ARBA00005495"/>
    </source>
</evidence>
<dbReference type="PANTHER" id="PTHR33337">
    <property type="entry name" value="GFA DOMAIN-CONTAINING PROTEIN"/>
    <property type="match status" value="1"/>
</dbReference>
<dbReference type="RefSeq" id="WP_194931979.1">
    <property type="nucleotide sequence ID" value="NZ_JADLZT010000008.1"/>
</dbReference>
<dbReference type="SUPFAM" id="SSF51316">
    <property type="entry name" value="Mss4-like"/>
    <property type="match status" value="1"/>
</dbReference>
<dbReference type="InterPro" id="IPR011057">
    <property type="entry name" value="Mss4-like_sf"/>
</dbReference>
<evidence type="ECO:0000259" key="5">
    <source>
        <dbReference type="PROSITE" id="PS51891"/>
    </source>
</evidence>
<keyword evidence="4" id="KW-0456">Lyase</keyword>
<keyword evidence="3" id="KW-0862">Zinc</keyword>
<dbReference type="Gene3D" id="3.90.1590.10">
    <property type="entry name" value="glutathione-dependent formaldehyde- activating enzyme (gfa)"/>
    <property type="match status" value="1"/>
</dbReference>
<protein>
    <submittedName>
        <fullName evidence="6">GFA family protein</fullName>
    </submittedName>
</protein>
<accession>A0ABS0B8N3</accession>
<evidence type="ECO:0000256" key="4">
    <source>
        <dbReference type="ARBA" id="ARBA00023239"/>
    </source>
</evidence>
<comment type="similarity">
    <text evidence="1">Belongs to the Gfa family.</text>
</comment>
<dbReference type="PANTHER" id="PTHR33337:SF40">
    <property type="entry name" value="CENP-V_GFA DOMAIN-CONTAINING PROTEIN-RELATED"/>
    <property type="match status" value="1"/>
</dbReference>
<proteinExistence type="inferred from homology"/>